<name>A0A1B6DKI5_9HEMI</name>
<gene>
    <name evidence="2" type="ORF">g.33936</name>
</gene>
<accession>A0A1B6DKI5</accession>
<reference evidence="2" key="1">
    <citation type="submission" date="2015-12" db="EMBL/GenBank/DDBJ databases">
        <title>De novo transcriptome assembly of four potential Pierce s Disease insect vectors from Arizona vineyards.</title>
        <authorList>
            <person name="Tassone E.E."/>
        </authorList>
    </citation>
    <scope>NUCLEOTIDE SEQUENCE</scope>
</reference>
<feature type="compositionally biased region" description="Basic and acidic residues" evidence="1">
    <location>
        <begin position="192"/>
        <end position="207"/>
    </location>
</feature>
<evidence type="ECO:0000256" key="1">
    <source>
        <dbReference type="SAM" id="MobiDB-lite"/>
    </source>
</evidence>
<feature type="non-terminal residue" evidence="2">
    <location>
        <position position="1"/>
    </location>
</feature>
<dbReference type="EMBL" id="GEDC01011136">
    <property type="protein sequence ID" value="JAS26162.1"/>
    <property type="molecule type" value="Transcribed_RNA"/>
</dbReference>
<proteinExistence type="predicted"/>
<feature type="compositionally biased region" description="Polar residues" evidence="1">
    <location>
        <begin position="208"/>
        <end position="222"/>
    </location>
</feature>
<sequence>LGNTLLFFTLVSTTLYVSGLAIREIRISRSPQQFLFPRTSATTIKENEEIQKPFQTAESRNSETNSLKDLKRKSPVSKFEPSNLNGFQYEVYFPPSQKFIKKVAPEKDGTKNAEENIKSSATSLSNSILPPAVRNMEVRPEGGYLYDAPESTTCHSDTQHDVPEDEGYVYEVPSTIDPSLDQYTTFQRIQSDKVKESLSSTYHRDSQSVENYYPSATNQRDL</sequence>
<feature type="region of interest" description="Disordered" evidence="1">
    <location>
        <begin position="192"/>
        <end position="222"/>
    </location>
</feature>
<feature type="compositionally biased region" description="Polar residues" evidence="1">
    <location>
        <begin position="53"/>
        <end position="67"/>
    </location>
</feature>
<organism evidence="2">
    <name type="scientific">Clastoptera arizonana</name>
    <name type="common">Arizona spittle bug</name>
    <dbReference type="NCBI Taxonomy" id="38151"/>
    <lineage>
        <taxon>Eukaryota</taxon>
        <taxon>Metazoa</taxon>
        <taxon>Ecdysozoa</taxon>
        <taxon>Arthropoda</taxon>
        <taxon>Hexapoda</taxon>
        <taxon>Insecta</taxon>
        <taxon>Pterygota</taxon>
        <taxon>Neoptera</taxon>
        <taxon>Paraneoptera</taxon>
        <taxon>Hemiptera</taxon>
        <taxon>Auchenorrhyncha</taxon>
        <taxon>Cercopoidea</taxon>
        <taxon>Clastopteridae</taxon>
        <taxon>Clastoptera</taxon>
    </lineage>
</organism>
<evidence type="ECO:0000313" key="2">
    <source>
        <dbReference type="EMBL" id="JAS26162.1"/>
    </source>
</evidence>
<feature type="region of interest" description="Disordered" evidence="1">
    <location>
        <begin position="46"/>
        <end position="76"/>
    </location>
</feature>
<dbReference type="AlphaFoldDB" id="A0A1B6DKI5"/>
<feature type="non-terminal residue" evidence="2">
    <location>
        <position position="222"/>
    </location>
</feature>
<protein>
    <submittedName>
        <fullName evidence="2">Uncharacterized protein</fullName>
    </submittedName>
</protein>